<evidence type="ECO:0008006" key="9">
    <source>
        <dbReference type="Google" id="ProtNLM"/>
    </source>
</evidence>
<evidence type="ECO:0000256" key="2">
    <source>
        <dbReference type="ARBA" id="ARBA00009066"/>
    </source>
</evidence>
<feature type="transmembrane region" description="Helical" evidence="6">
    <location>
        <begin position="52"/>
        <end position="83"/>
    </location>
</feature>
<dbReference type="GO" id="GO:0045048">
    <property type="term" value="P:protein insertion into ER membrane"/>
    <property type="evidence" value="ECO:0007669"/>
    <property type="project" value="InterPro"/>
</dbReference>
<comment type="subcellular location">
    <subcellularLocation>
        <location evidence="1">Membrane</location>
    </subcellularLocation>
</comment>
<evidence type="ECO:0000256" key="4">
    <source>
        <dbReference type="ARBA" id="ARBA00022989"/>
    </source>
</evidence>
<dbReference type="eggNOG" id="KOG3462">
    <property type="taxonomic scope" value="Eukaryota"/>
</dbReference>
<gene>
    <name evidence="7" type="ORF">CAOG_000651</name>
</gene>
<evidence type="ECO:0000313" key="8">
    <source>
        <dbReference type="Proteomes" id="UP000008743"/>
    </source>
</evidence>
<name>A0A0D2X0I2_CAPO3</name>
<evidence type="ECO:0000256" key="6">
    <source>
        <dbReference type="SAM" id="Phobius"/>
    </source>
</evidence>
<comment type="similarity">
    <text evidence="2">Belongs to the Asterix family.</text>
</comment>
<reference evidence="8" key="1">
    <citation type="submission" date="2011-02" db="EMBL/GenBank/DDBJ databases">
        <title>The Genome Sequence of Capsaspora owczarzaki ATCC 30864.</title>
        <authorList>
            <person name="Russ C."/>
            <person name="Cuomo C."/>
            <person name="Burger G."/>
            <person name="Gray M.W."/>
            <person name="Holland P.W.H."/>
            <person name="King N."/>
            <person name="Lang F.B.F."/>
            <person name="Roger A.J."/>
            <person name="Ruiz-Trillo I."/>
            <person name="Young S.K."/>
            <person name="Zeng Q."/>
            <person name="Gargeya S."/>
            <person name="Alvarado L."/>
            <person name="Berlin A."/>
            <person name="Chapman S.B."/>
            <person name="Chen Z."/>
            <person name="Freedman E."/>
            <person name="Gellesch M."/>
            <person name="Goldberg J."/>
            <person name="Griggs A."/>
            <person name="Gujja S."/>
            <person name="Heilman E."/>
            <person name="Heiman D."/>
            <person name="Howarth C."/>
            <person name="Mehta T."/>
            <person name="Neiman D."/>
            <person name="Pearson M."/>
            <person name="Roberts A."/>
            <person name="Saif S."/>
            <person name="Shea T."/>
            <person name="Shenoy N."/>
            <person name="Sisk P."/>
            <person name="Stolte C."/>
            <person name="Sykes S."/>
            <person name="White J."/>
            <person name="Yandava C."/>
            <person name="Haas B."/>
            <person name="Nusbaum C."/>
            <person name="Birren B."/>
        </authorList>
    </citation>
    <scope>NUCLEOTIDE SEQUENCE</scope>
    <source>
        <strain evidence="8">ATCC 30864</strain>
    </source>
</reference>
<accession>A0A0D2X0I2</accession>
<dbReference type="PANTHER" id="PTHR13193">
    <property type="entry name" value="CGI-140"/>
    <property type="match status" value="1"/>
</dbReference>
<evidence type="ECO:0000256" key="3">
    <source>
        <dbReference type="ARBA" id="ARBA00022692"/>
    </source>
</evidence>
<dbReference type="InParanoid" id="A0A0D2X0I2"/>
<dbReference type="Pfam" id="PF03669">
    <property type="entry name" value="ASTER"/>
    <property type="match status" value="1"/>
</dbReference>
<evidence type="ECO:0000256" key="5">
    <source>
        <dbReference type="ARBA" id="ARBA00023136"/>
    </source>
</evidence>
<dbReference type="Proteomes" id="UP000008743">
    <property type="component" value="Unassembled WGS sequence"/>
</dbReference>
<protein>
    <recommendedName>
        <fullName evidence="9">Protein Asterix</fullName>
    </recommendedName>
</protein>
<sequence>MTFASSLHSVIFLRMSDTPASLASLAAADPRRPNAVSPFKPPAAASANDDYYSFFSLILGMLGLFMKQKWAAWAAVYCCLFSFANMRSDGDVKQLLTGVTFAVMSVVLLYLQPVADAN</sequence>
<dbReference type="GO" id="GO:0005789">
    <property type="term" value="C:endoplasmic reticulum membrane"/>
    <property type="evidence" value="ECO:0007669"/>
    <property type="project" value="InterPro"/>
</dbReference>
<proteinExistence type="inferred from homology"/>
<keyword evidence="3 6" id="KW-0812">Transmembrane</keyword>
<dbReference type="PhylomeDB" id="A0A0D2X0I2"/>
<feature type="transmembrane region" description="Helical" evidence="6">
    <location>
        <begin position="95"/>
        <end position="115"/>
    </location>
</feature>
<dbReference type="AlphaFoldDB" id="A0A0D2X0I2"/>
<keyword evidence="4 6" id="KW-1133">Transmembrane helix</keyword>
<keyword evidence="8" id="KW-1185">Reference proteome</keyword>
<dbReference type="EMBL" id="KE346360">
    <property type="protein sequence ID" value="KJE89104.1"/>
    <property type="molecule type" value="Genomic_DNA"/>
</dbReference>
<keyword evidence="5 6" id="KW-0472">Membrane</keyword>
<evidence type="ECO:0000313" key="7">
    <source>
        <dbReference type="EMBL" id="KJE89104.1"/>
    </source>
</evidence>
<dbReference type="PANTHER" id="PTHR13193:SF0">
    <property type="entry name" value="PAT COMPLEX SUBUNIT ASTERIX"/>
    <property type="match status" value="1"/>
</dbReference>
<dbReference type="OrthoDB" id="284718at2759"/>
<organism evidence="7 8">
    <name type="scientific">Capsaspora owczarzaki (strain ATCC 30864)</name>
    <dbReference type="NCBI Taxonomy" id="595528"/>
    <lineage>
        <taxon>Eukaryota</taxon>
        <taxon>Filasterea</taxon>
        <taxon>Capsaspora</taxon>
    </lineage>
</organism>
<evidence type="ECO:0000256" key="1">
    <source>
        <dbReference type="ARBA" id="ARBA00004370"/>
    </source>
</evidence>
<dbReference type="InterPro" id="IPR005351">
    <property type="entry name" value="ASTER"/>
</dbReference>
<dbReference type="STRING" id="595528.A0A0D2X0I2"/>
<dbReference type="GO" id="GO:0044183">
    <property type="term" value="F:protein folding chaperone"/>
    <property type="evidence" value="ECO:0007669"/>
    <property type="project" value="InterPro"/>
</dbReference>